<accession>K3Y008</accession>
<dbReference type="EnsemblPlants" id="KQL11038">
    <property type="protein sequence ID" value="KQL11038"/>
    <property type="gene ID" value="SETIT_007519mg"/>
</dbReference>
<dbReference type="InParanoid" id="K3Y008"/>
<feature type="domain" description="Myb/SANT-like" evidence="1">
    <location>
        <begin position="6"/>
        <end position="86"/>
    </location>
</feature>
<reference evidence="3" key="1">
    <citation type="journal article" date="2012" name="Nat. Biotechnol.">
        <title>Reference genome sequence of the model plant Setaria.</title>
        <authorList>
            <person name="Bennetzen J.L."/>
            <person name="Schmutz J."/>
            <person name="Wang H."/>
            <person name="Percifield R."/>
            <person name="Hawkins J."/>
            <person name="Pontaroli A.C."/>
            <person name="Estep M."/>
            <person name="Feng L."/>
            <person name="Vaughn J.N."/>
            <person name="Grimwood J."/>
            <person name="Jenkins J."/>
            <person name="Barry K."/>
            <person name="Lindquist E."/>
            <person name="Hellsten U."/>
            <person name="Deshpande S."/>
            <person name="Wang X."/>
            <person name="Wu X."/>
            <person name="Mitros T."/>
            <person name="Triplett J."/>
            <person name="Yang X."/>
            <person name="Ye C.Y."/>
            <person name="Mauro-Herrera M."/>
            <person name="Wang L."/>
            <person name="Li P."/>
            <person name="Sharma M."/>
            <person name="Sharma R."/>
            <person name="Ronald P.C."/>
            <person name="Panaud O."/>
            <person name="Kellogg E.A."/>
            <person name="Brutnell T.P."/>
            <person name="Doust A.N."/>
            <person name="Tuskan G.A."/>
            <person name="Rokhsar D."/>
            <person name="Devos K.M."/>
        </authorList>
    </citation>
    <scope>NUCLEOTIDE SEQUENCE [LARGE SCALE GENOMIC DNA]</scope>
    <source>
        <strain evidence="3">cv. Yugu1</strain>
    </source>
</reference>
<dbReference type="InterPro" id="IPR024752">
    <property type="entry name" value="Myb/SANT-like_dom"/>
</dbReference>
<dbReference type="Proteomes" id="UP000004995">
    <property type="component" value="Unassembled WGS sequence"/>
</dbReference>
<reference evidence="2" key="2">
    <citation type="submission" date="2018-08" db="UniProtKB">
        <authorList>
            <consortium name="EnsemblPlants"/>
        </authorList>
    </citation>
    <scope>IDENTIFICATION</scope>
    <source>
        <strain evidence="2">Yugu1</strain>
    </source>
</reference>
<proteinExistence type="predicted"/>
<evidence type="ECO:0000313" key="3">
    <source>
        <dbReference type="Proteomes" id="UP000004995"/>
    </source>
</evidence>
<sequence length="123" mass="13910">MNNRASWDEGTTKTLLDLSIAQKNQLNWSDKCLTKLGWRNVYSCFRAQTGLQLGSKQLQNKLNNMRRAFLGWLALQNKSGLGRDTQNWWCVCLCHLLGAGPTGHPGEVPVEFCEASTFPRRVI</sequence>
<protein>
    <recommendedName>
        <fullName evidence="1">Myb/SANT-like domain-containing protein</fullName>
    </recommendedName>
</protein>
<dbReference type="EMBL" id="AGNK02002558">
    <property type="status" value="NOT_ANNOTATED_CDS"/>
    <property type="molecule type" value="Genomic_DNA"/>
</dbReference>
<dbReference type="PANTHER" id="PTHR47069">
    <property type="match status" value="1"/>
</dbReference>
<dbReference type="STRING" id="4555.K3Y008"/>
<dbReference type="AlphaFoldDB" id="K3Y008"/>
<evidence type="ECO:0000313" key="2">
    <source>
        <dbReference type="EnsemblPlants" id="KQL11038"/>
    </source>
</evidence>
<name>K3Y008_SETIT</name>
<dbReference type="HOGENOM" id="CLU_2019229_0_0_1"/>
<keyword evidence="3" id="KW-1185">Reference proteome</keyword>
<dbReference type="PANTHER" id="PTHR47069:SF9">
    <property type="entry name" value="MYB_SANT-LIKE DOMAIN-CONTAINING PROTEIN"/>
    <property type="match status" value="1"/>
</dbReference>
<dbReference type="Gramene" id="KQL11038">
    <property type="protein sequence ID" value="KQL11038"/>
    <property type="gene ID" value="SETIT_007519mg"/>
</dbReference>
<dbReference type="Pfam" id="PF12776">
    <property type="entry name" value="Myb_DNA-bind_3"/>
    <property type="match status" value="1"/>
</dbReference>
<evidence type="ECO:0000259" key="1">
    <source>
        <dbReference type="Pfam" id="PF12776"/>
    </source>
</evidence>
<organism evidence="2 3">
    <name type="scientific">Setaria italica</name>
    <name type="common">Foxtail millet</name>
    <name type="synonym">Panicum italicum</name>
    <dbReference type="NCBI Taxonomy" id="4555"/>
    <lineage>
        <taxon>Eukaryota</taxon>
        <taxon>Viridiplantae</taxon>
        <taxon>Streptophyta</taxon>
        <taxon>Embryophyta</taxon>
        <taxon>Tracheophyta</taxon>
        <taxon>Spermatophyta</taxon>
        <taxon>Magnoliopsida</taxon>
        <taxon>Liliopsida</taxon>
        <taxon>Poales</taxon>
        <taxon>Poaceae</taxon>
        <taxon>PACMAD clade</taxon>
        <taxon>Panicoideae</taxon>
        <taxon>Panicodae</taxon>
        <taxon>Paniceae</taxon>
        <taxon>Cenchrinae</taxon>
        <taxon>Setaria</taxon>
    </lineage>
</organism>
<dbReference type="eggNOG" id="ENOG502R36P">
    <property type="taxonomic scope" value="Eukaryota"/>
</dbReference>